<evidence type="ECO:0000313" key="2">
    <source>
        <dbReference type="Proteomes" id="UP000722625"/>
    </source>
</evidence>
<organism evidence="1 2">
    <name type="scientific">Flavobacterium psychroterrae</name>
    <dbReference type="NCBI Taxonomy" id="2133767"/>
    <lineage>
        <taxon>Bacteria</taxon>
        <taxon>Pseudomonadati</taxon>
        <taxon>Bacteroidota</taxon>
        <taxon>Flavobacteriia</taxon>
        <taxon>Flavobacteriales</taxon>
        <taxon>Flavobacteriaceae</taxon>
        <taxon>Flavobacterium</taxon>
    </lineage>
</organism>
<gene>
    <name evidence="1" type="ORF">KHA90_19530</name>
</gene>
<dbReference type="EMBL" id="JAGYVZ010000021">
    <property type="protein sequence ID" value="MBS7233214.1"/>
    <property type="molecule type" value="Genomic_DNA"/>
</dbReference>
<dbReference type="RefSeq" id="WP_213305162.1">
    <property type="nucleotide sequence ID" value="NZ_JAGYVZ010000021.1"/>
</dbReference>
<evidence type="ECO:0000313" key="1">
    <source>
        <dbReference type="EMBL" id="MBS7233214.1"/>
    </source>
</evidence>
<dbReference type="Proteomes" id="UP000722625">
    <property type="component" value="Unassembled WGS sequence"/>
</dbReference>
<sequence length="157" mass="18399">MTLFNLLFRNSDLECPRCQGKAFVDWEDIRRLDKILKWTPAPCAYCLGTGKVTKEILSKVPVDYTYLTIDLPEAEMDKIKEGDEETLEKGRIHELFLDELIKYVENHHVNNKMDAESIANLYLSTEDENALFSLERENLKLYIEKIIELKRIESNQK</sequence>
<comment type="caution">
    <text evidence="1">The sequence shown here is derived from an EMBL/GenBank/DDBJ whole genome shotgun (WGS) entry which is preliminary data.</text>
</comment>
<name>A0ABS5PG05_9FLAO</name>
<accession>A0ABS5PG05</accession>
<proteinExistence type="predicted"/>
<protein>
    <submittedName>
        <fullName evidence="1">Uncharacterized protein</fullName>
    </submittedName>
</protein>
<keyword evidence="2" id="KW-1185">Reference proteome</keyword>
<reference evidence="1 2" key="1">
    <citation type="journal article" date="2018" name="Int. J. Syst. Evol. Microbiol.">
        <title>Flavobacterium chryseum sp. nov. and Flavobacterium psychroterrae sp. nov., novel environmental bacteria isolated from Antarctica.</title>
        <authorList>
            <person name="Kralova S."/>
            <person name="Svec P."/>
            <person name="Busse H.J."/>
            <person name="Stankova E."/>
            <person name="Vaczi P."/>
            <person name="Sedlacek I."/>
        </authorList>
    </citation>
    <scope>NUCLEOTIDE SEQUENCE [LARGE SCALE GENOMIC DNA]</scope>
    <source>
        <strain evidence="1 2">CCM 8827</strain>
    </source>
</reference>